<protein>
    <submittedName>
        <fullName evidence="2">Uncharacterized protein</fullName>
    </submittedName>
</protein>
<accession>A0A6J8AX41</accession>
<name>A0A6J8AX41_MYTCO</name>
<organism evidence="2 3">
    <name type="scientific">Mytilus coruscus</name>
    <name type="common">Sea mussel</name>
    <dbReference type="NCBI Taxonomy" id="42192"/>
    <lineage>
        <taxon>Eukaryota</taxon>
        <taxon>Metazoa</taxon>
        <taxon>Spiralia</taxon>
        <taxon>Lophotrochozoa</taxon>
        <taxon>Mollusca</taxon>
        <taxon>Bivalvia</taxon>
        <taxon>Autobranchia</taxon>
        <taxon>Pteriomorphia</taxon>
        <taxon>Mytilida</taxon>
        <taxon>Mytiloidea</taxon>
        <taxon>Mytilidae</taxon>
        <taxon>Mytilinae</taxon>
        <taxon>Mytilus</taxon>
    </lineage>
</organism>
<evidence type="ECO:0000313" key="3">
    <source>
        <dbReference type="Proteomes" id="UP000507470"/>
    </source>
</evidence>
<dbReference type="PANTHER" id="PTHR35558">
    <property type="entry name" value="SGNH_HYDRO DOMAIN-CONTAINING PROTEIN"/>
    <property type="match status" value="1"/>
</dbReference>
<evidence type="ECO:0000313" key="2">
    <source>
        <dbReference type="EMBL" id="CAC5375262.1"/>
    </source>
</evidence>
<proteinExistence type="predicted"/>
<feature type="compositionally biased region" description="Basic residues" evidence="1">
    <location>
        <begin position="1"/>
        <end position="10"/>
    </location>
</feature>
<dbReference type="PANTHER" id="PTHR35558:SF1">
    <property type="entry name" value="ENDONUCLEASE_EXONUCLEASE_PHOSPHATASE DOMAIN-CONTAINING PROTEIN"/>
    <property type="match status" value="1"/>
</dbReference>
<feature type="region of interest" description="Disordered" evidence="1">
    <location>
        <begin position="1"/>
        <end position="24"/>
    </location>
</feature>
<sequence>MFRRSTRKRAAPPQRYNKAVSAAKKVTAPRSSVGSLQHLSESIVNGDDRNSSCLINMPFSGFAMPGVDTAHMPGTHTAVSVPTTTAPPVFSTPTPDTIGNTQLKTHQNFILQSTKASDELGMHISIASKEKIANGEFIDLACLLQNTNIQNNSIKQTISFVQGELVLQQYQQQQKITNIDQWTDAFLVFISVYCLAHPEKFQELLKYTYNIRIAAKRCGSYSIGWKQYDEQVRLKISQNPTASWADIDLELWLMYISQNNNATESTVRSIYKCYAFN</sequence>
<dbReference type="OrthoDB" id="10035003at2759"/>
<gene>
    <name evidence="2" type="ORF">MCOR_12327</name>
</gene>
<dbReference type="EMBL" id="CACVKT020002141">
    <property type="protein sequence ID" value="CAC5375262.1"/>
    <property type="molecule type" value="Genomic_DNA"/>
</dbReference>
<evidence type="ECO:0000256" key="1">
    <source>
        <dbReference type="SAM" id="MobiDB-lite"/>
    </source>
</evidence>
<keyword evidence="3" id="KW-1185">Reference proteome</keyword>
<dbReference type="AlphaFoldDB" id="A0A6J8AX41"/>
<reference evidence="2 3" key="1">
    <citation type="submission" date="2020-06" db="EMBL/GenBank/DDBJ databases">
        <authorList>
            <person name="Li R."/>
            <person name="Bekaert M."/>
        </authorList>
    </citation>
    <scope>NUCLEOTIDE SEQUENCE [LARGE SCALE GENOMIC DNA]</scope>
    <source>
        <strain evidence="3">wild</strain>
    </source>
</reference>
<dbReference type="Proteomes" id="UP000507470">
    <property type="component" value="Unassembled WGS sequence"/>
</dbReference>